<sequence length="402" mass="42324">MEKIEDMMGFLPDWSVGPIIAAVTIVLGWFIAKVAAAIVSGAINKTGLGRRAQTTGGNIGKSLAKAVFLVIWLVFILMGLSRFPQLAEPLEGITGMLNDIFAYILRIISAGFIFFIGWILARIFREATTSTLEAARVDYLASRLGAEEAEEASSNTIAKTIGGIVFAFVLFLFTVAALEVLDIDSITVPLTDMLHKVTNYVPQVLSASAVMAAFVIVAKFVANLVKTTLPAMGVDKTLNTLGALDGESSSNVVPSKIIATIVFVGISLTGAVAAMNILGIEQLTNIFNSLLGLGGSITLGAIIIGAGLFIANFISRIVTQTSGETAGKIIKYVTMLLVTFMGLNQMGIGQEIVDTAFKYALGAAAFAAGVGGALAFGFGGRDWAKAKLGAWFPNKPKTRAKK</sequence>
<name>A0A7C5LWG4_9PROT</name>
<protein>
    <recommendedName>
        <fullName evidence="3">Mechanosensitive ion channel</fullName>
    </recommendedName>
</protein>
<comment type="caution">
    <text evidence="2">The sequence shown here is derived from an EMBL/GenBank/DDBJ whole genome shotgun (WGS) entry which is preliminary data.</text>
</comment>
<feature type="transmembrane region" description="Helical" evidence="1">
    <location>
        <begin position="257"/>
        <end position="280"/>
    </location>
</feature>
<accession>A0A7C5LWG4</accession>
<dbReference type="Proteomes" id="UP000885830">
    <property type="component" value="Unassembled WGS sequence"/>
</dbReference>
<feature type="transmembrane region" description="Helical" evidence="1">
    <location>
        <begin position="20"/>
        <end position="43"/>
    </location>
</feature>
<feature type="transmembrane region" description="Helical" evidence="1">
    <location>
        <begin position="161"/>
        <end position="180"/>
    </location>
</feature>
<dbReference type="AlphaFoldDB" id="A0A7C5LWG4"/>
<evidence type="ECO:0008006" key="3">
    <source>
        <dbReference type="Google" id="ProtNLM"/>
    </source>
</evidence>
<feature type="transmembrane region" description="Helical" evidence="1">
    <location>
        <begin position="359"/>
        <end position="378"/>
    </location>
</feature>
<evidence type="ECO:0000313" key="2">
    <source>
        <dbReference type="EMBL" id="HHL43990.1"/>
    </source>
</evidence>
<dbReference type="EMBL" id="DRMJ01000540">
    <property type="protein sequence ID" value="HHL43990.1"/>
    <property type="molecule type" value="Genomic_DNA"/>
</dbReference>
<dbReference type="NCBIfam" id="NF033912">
    <property type="entry name" value="msc"/>
    <property type="match status" value="1"/>
</dbReference>
<evidence type="ECO:0000256" key="1">
    <source>
        <dbReference type="SAM" id="Phobius"/>
    </source>
</evidence>
<feature type="transmembrane region" description="Helical" evidence="1">
    <location>
        <begin position="332"/>
        <end position="353"/>
    </location>
</feature>
<feature type="transmembrane region" description="Helical" evidence="1">
    <location>
        <begin position="286"/>
        <end position="311"/>
    </location>
</feature>
<dbReference type="InterPro" id="IPR008910">
    <property type="entry name" value="MSC_TM_helix"/>
</dbReference>
<organism evidence="2">
    <name type="scientific">Hellea balneolensis</name>
    <dbReference type="NCBI Taxonomy" id="287478"/>
    <lineage>
        <taxon>Bacteria</taxon>
        <taxon>Pseudomonadati</taxon>
        <taxon>Pseudomonadota</taxon>
        <taxon>Alphaproteobacteria</taxon>
        <taxon>Maricaulales</taxon>
        <taxon>Robiginitomaculaceae</taxon>
        <taxon>Hellea</taxon>
    </lineage>
</organism>
<feature type="transmembrane region" description="Helical" evidence="1">
    <location>
        <begin position="200"/>
        <end position="222"/>
    </location>
</feature>
<reference evidence="2" key="1">
    <citation type="journal article" date="2020" name="mSystems">
        <title>Genome- and Community-Level Interaction Insights into Carbon Utilization and Element Cycling Functions of Hydrothermarchaeota in Hydrothermal Sediment.</title>
        <authorList>
            <person name="Zhou Z."/>
            <person name="Liu Y."/>
            <person name="Xu W."/>
            <person name="Pan J."/>
            <person name="Luo Z.H."/>
            <person name="Li M."/>
        </authorList>
    </citation>
    <scope>NUCLEOTIDE SEQUENCE [LARGE SCALE GENOMIC DNA]</scope>
    <source>
        <strain evidence="2">HyVt-485</strain>
    </source>
</reference>
<keyword evidence="1" id="KW-1133">Transmembrane helix</keyword>
<dbReference type="Gene3D" id="1.10.287.1260">
    <property type="match status" value="1"/>
</dbReference>
<feature type="transmembrane region" description="Helical" evidence="1">
    <location>
        <begin position="63"/>
        <end position="80"/>
    </location>
</feature>
<keyword evidence="1" id="KW-0812">Transmembrane</keyword>
<keyword evidence="1" id="KW-0472">Membrane</keyword>
<gene>
    <name evidence="2" type="ORF">ENJ42_10250</name>
</gene>
<dbReference type="Pfam" id="PF05552">
    <property type="entry name" value="MS_channel_1st_1"/>
    <property type="match status" value="2"/>
</dbReference>
<feature type="transmembrane region" description="Helical" evidence="1">
    <location>
        <begin position="100"/>
        <end position="121"/>
    </location>
</feature>
<proteinExistence type="predicted"/>